<dbReference type="Proteomes" id="UP001323405">
    <property type="component" value="Unassembled WGS sequence"/>
</dbReference>
<protein>
    <submittedName>
        <fullName evidence="1">Uncharacterized protein</fullName>
    </submittedName>
</protein>
<dbReference type="GeneID" id="87909899"/>
<evidence type="ECO:0000313" key="2">
    <source>
        <dbReference type="Proteomes" id="UP001323405"/>
    </source>
</evidence>
<name>A0ABR0GH00_9PEZI</name>
<sequence>MTRMIWRDKSPNTSEVDQCSVGLMVNYLRGLLVAGRRDVLFCEGIYHPAFPVWKDDVLSGSSARMFVSNEISK</sequence>
<comment type="caution">
    <text evidence="1">The sequence shown here is derived from an EMBL/GenBank/DDBJ whole genome shotgun (WGS) entry which is preliminary data.</text>
</comment>
<dbReference type="EMBL" id="JAFFHA010000006">
    <property type="protein sequence ID" value="KAK4655026.1"/>
    <property type="molecule type" value="Genomic_DNA"/>
</dbReference>
<gene>
    <name evidence="1" type="ORF">QC762_405340</name>
</gene>
<accession>A0ABR0GH00</accession>
<evidence type="ECO:0000313" key="1">
    <source>
        <dbReference type="EMBL" id="KAK4655026.1"/>
    </source>
</evidence>
<keyword evidence="2" id="KW-1185">Reference proteome</keyword>
<dbReference type="RefSeq" id="XP_062744001.1">
    <property type="nucleotide sequence ID" value="XM_062889992.1"/>
</dbReference>
<reference evidence="1 2" key="1">
    <citation type="journal article" date="2023" name="bioRxiv">
        <title>High-quality genome assemblies of four members of thePodospora anserinaspecies complex.</title>
        <authorList>
            <person name="Ament-Velasquez S.L."/>
            <person name="Vogan A.A."/>
            <person name="Wallerman O."/>
            <person name="Hartmann F."/>
            <person name="Gautier V."/>
            <person name="Silar P."/>
            <person name="Giraud T."/>
            <person name="Johannesson H."/>
        </authorList>
    </citation>
    <scope>NUCLEOTIDE SEQUENCE [LARGE SCALE GENOMIC DNA]</scope>
    <source>
        <strain evidence="1 2">CBS 415.72m</strain>
    </source>
</reference>
<proteinExistence type="predicted"/>
<organism evidence="1 2">
    <name type="scientific">Podospora pseudocomata</name>
    <dbReference type="NCBI Taxonomy" id="2093779"/>
    <lineage>
        <taxon>Eukaryota</taxon>
        <taxon>Fungi</taxon>
        <taxon>Dikarya</taxon>
        <taxon>Ascomycota</taxon>
        <taxon>Pezizomycotina</taxon>
        <taxon>Sordariomycetes</taxon>
        <taxon>Sordariomycetidae</taxon>
        <taxon>Sordariales</taxon>
        <taxon>Podosporaceae</taxon>
        <taxon>Podospora</taxon>
    </lineage>
</organism>